<keyword evidence="4" id="KW-1185">Reference proteome</keyword>
<dbReference type="RefSeq" id="WP_219765333.1">
    <property type="nucleotide sequence ID" value="NZ_JAHYBZ010000009.1"/>
</dbReference>
<evidence type="ECO:0000313" key="3">
    <source>
        <dbReference type="EMBL" id="MBW6400758.1"/>
    </source>
</evidence>
<keyword evidence="2" id="KW-1133">Transmembrane helix</keyword>
<dbReference type="EMBL" id="JAHYBZ010000009">
    <property type="protein sequence ID" value="MBW6400758.1"/>
    <property type="molecule type" value="Genomic_DNA"/>
</dbReference>
<dbReference type="Proteomes" id="UP001196565">
    <property type="component" value="Unassembled WGS sequence"/>
</dbReference>
<keyword evidence="2" id="KW-0812">Transmembrane</keyword>
<name>A0ABS7AEM5_9PROT</name>
<organism evidence="3 4">
    <name type="scientific">Roseomonas alba</name>
    <dbReference type="NCBI Taxonomy" id="2846776"/>
    <lineage>
        <taxon>Bacteria</taxon>
        <taxon>Pseudomonadati</taxon>
        <taxon>Pseudomonadota</taxon>
        <taxon>Alphaproteobacteria</taxon>
        <taxon>Acetobacterales</taxon>
        <taxon>Roseomonadaceae</taxon>
        <taxon>Roseomonas</taxon>
    </lineage>
</organism>
<accession>A0ABS7AEM5</accession>
<sequence length="127" mass="13011">MLALLLSPLARWAALGVVLVGLAGWGWIERAGRISADLRTAAAEAAVQGRDLAIAALERQATDAAERAARMQTVRRAVDAAPVTRACVDSPAMRAVLRGLRGDASTPGGATQPAAMPAGTDTARGAR</sequence>
<evidence type="ECO:0000256" key="1">
    <source>
        <dbReference type="SAM" id="MobiDB-lite"/>
    </source>
</evidence>
<proteinExistence type="predicted"/>
<evidence type="ECO:0000313" key="4">
    <source>
        <dbReference type="Proteomes" id="UP001196565"/>
    </source>
</evidence>
<feature type="region of interest" description="Disordered" evidence="1">
    <location>
        <begin position="101"/>
        <end position="127"/>
    </location>
</feature>
<keyword evidence="2" id="KW-0472">Membrane</keyword>
<reference evidence="3 4" key="1">
    <citation type="submission" date="2021-07" db="EMBL/GenBank/DDBJ databases">
        <authorList>
            <person name="So Y."/>
        </authorList>
    </citation>
    <scope>NUCLEOTIDE SEQUENCE [LARGE SCALE GENOMIC DNA]</scope>
    <source>
        <strain evidence="3 4">HJA6</strain>
    </source>
</reference>
<protein>
    <submittedName>
        <fullName evidence="3">Uncharacterized protein</fullName>
    </submittedName>
</protein>
<feature type="transmembrane region" description="Helical" evidence="2">
    <location>
        <begin position="12"/>
        <end position="28"/>
    </location>
</feature>
<evidence type="ECO:0000256" key="2">
    <source>
        <dbReference type="SAM" id="Phobius"/>
    </source>
</evidence>
<comment type="caution">
    <text evidence="3">The sequence shown here is derived from an EMBL/GenBank/DDBJ whole genome shotgun (WGS) entry which is preliminary data.</text>
</comment>
<gene>
    <name evidence="3" type="ORF">KPL78_23055</name>
</gene>